<dbReference type="AlphaFoldDB" id="A0A4R1R896"/>
<feature type="transmembrane region" description="Helical" evidence="1">
    <location>
        <begin position="116"/>
        <end position="137"/>
    </location>
</feature>
<keyword evidence="1" id="KW-1133">Transmembrane helix</keyword>
<feature type="transmembrane region" description="Helical" evidence="1">
    <location>
        <begin position="7"/>
        <end position="27"/>
    </location>
</feature>
<feature type="transmembrane region" description="Helical" evidence="1">
    <location>
        <begin position="33"/>
        <end position="52"/>
    </location>
</feature>
<gene>
    <name evidence="2" type="ORF">EDD77_10126</name>
</gene>
<dbReference type="STRING" id="1650663.GCA_001486665_01623"/>
<accession>A0A4R1R896</accession>
<dbReference type="Proteomes" id="UP000295184">
    <property type="component" value="Unassembled WGS sequence"/>
</dbReference>
<dbReference type="GeneID" id="97382397"/>
<dbReference type="RefSeq" id="WP_058964043.1">
    <property type="nucleotide sequence ID" value="NZ_CABKVM010000016.1"/>
</dbReference>
<keyword evidence="1" id="KW-0472">Membrane</keyword>
<evidence type="ECO:0000313" key="2">
    <source>
        <dbReference type="EMBL" id="TCL61572.1"/>
    </source>
</evidence>
<evidence type="ECO:0000313" key="3">
    <source>
        <dbReference type="Proteomes" id="UP000295184"/>
    </source>
</evidence>
<reference evidence="2 3" key="1">
    <citation type="submission" date="2019-03" db="EMBL/GenBank/DDBJ databases">
        <title>Genomic Encyclopedia of Type Strains, Phase IV (KMG-IV): sequencing the most valuable type-strain genomes for metagenomic binning, comparative biology and taxonomic classification.</title>
        <authorList>
            <person name="Goeker M."/>
        </authorList>
    </citation>
    <scope>NUCLEOTIDE SEQUENCE [LARGE SCALE GENOMIC DNA]</scope>
    <source>
        <strain evidence="2 3">DSM 100451</strain>
    </source>
</reference>
<organism evidence="2 3">
    <name type="scientific">Allofournierella massiliensis</name>
    <dbReference type="NCBI Taxonomy" id="1650663"/>
    <lineage>
        <taxon>Bacteria</taxon>
        <taxon>Bacillati</taxon>
        <taxon>Bacillota</taxon>
        <taxon>Clostridia</taxon>
        <taxon>Eubacteriales</taxon>
        <taxon>Oscillospiraceae</taxon>
        <taxon>Allofournierella</taxon>
    </lineage>
</organism>
<sequence length="143" mass="15160">MKKRDLLILAFLPTVAGIVLFNLVVLLGGSEAALYGLQTVLSVALLAGWYGVGRWAAGQDKRPWPGFALLQWWGAVSVVFGFVPSVAVLGSLSQMYGACMSLLLTPTADLLGGAYLPLQAFLTLALTSAAYLLGFAAKQRRSL</sequence>
<comment type="caution">
    <text evidence="2">The sequence shown here is derived from an EMBL/GenBank/DDBJ whole genome shotgun (WGS) entry which is preliminary data.</text>
</comment>
<dbReference type="OrthoDB" id="1852985at2"/>
<feature type="transmembrane region" description="Helical" evidence="1">
    <location>
        <begin position="72"/>
        <end position="96"/>
    </location>
</feature>
<protein>
    <submittedName>
        <fullName evidence="2">Uncharacterized protein</fullName>
    </submittedName>
</protein>
<dbReference type="EMBL" id="SLUM01000001">
    <property type="protein sequence ID" value="TCL61572.1"/>
    <property type="molecule type" value="Genomic_DNA"/>
</dbReference>
<proteinExistence type="predicted"/>
<evidence type="ECO:0000256" key="1">
    <source>
        <dbReference type="SAM" id="Phobius"/>
    </source>
</evidence>
<name>A0A4R1R896_9FIRM</name>
<keyword evidence="1" id="KW-0812">Transmembrane</keyword>